<comment type="caution">
    <text evidence="3">The sequence shown here is derived from an EMBL/GenBank/DDBJ whole genome shotgun (WGS) entry which is preliminary data.</text>
</comment>
<dbReference type="PANTHER" id="PTHR35601:SF1">
    <property type="entry name" value="TOXIN RELE"/>
    <property type="match status" value="1"/>
</dbReference>
<reference evidence="3 4" key="1">
    <citation type="submission" date="2022-07" db="EMBL/GenBank/DDBJ databases">
        <title>Methylomonas rivi sp. nov., Methylomonas rosea sp. nov., Methylomonas aureus sp. nov. and Methylomonas subterranea sp. nov., four novel methanotrophs isolated from a freshwater creek and the deep terrestrial subsurface.</title>
        <authorList>
            <person name="Abin C."/>
            <person name="Sankaranarayanan K."/>
            <person name="Garner C."/>
            <person name="Sindelar R."/>
            <person name="Kotary K."/>
            <person name="Garner R."/>
            <person name="Barclay S."/>
            <person name="Lawson P."/>
            <person name="Krumholz L."/>
        </authorList>
    </citation>
    <scope>NUCLEOTIDE SEQUENCE [LARGE SCALE GENOMIC DNA]</scope>
    <source>
        <strain evidence="3 4">SURF-2</strain>
    </source>
</reference>
<dbReference type="SUPFAM" id="SSF143011">
    <property type="entry name" value="RelE-like"/>
    <property type="match status" value="1"/>
</dbReference>
<evidence type="ECO:0000313" key="3">
    <source>
        <dbReference type="EMBL" id="MCQ8103581.1"/>
    </source>
</evidence>
<dbReference type="RefSeq" id="WP_256601291.1">
    <property type="nucleotide sequence ID" value="NZ_JANIBJ010000008.1"/>
</dbReference>
<evidence type="ECO:0000256" key="2">
    <source>
        <dbReference type="ARBA" id="ARBA00022649"/>
    </source>
</evidence>
<gene>
    <name evidence="3" type="ORF">NP590_05650</name>
</gene>
<accession>A0ABT1TDQ6</accession>
<dbReference type="EMBL" id="JANIBJ010000008">
    <property type="protein sequence ID" value="MCQ8103581.1"/>
    <property type="molecule type" value="Genomic_DNA"/>
</dbReference>
<dbReference type="Pfam" id="PF05016">
    <property type="entry name" value="ParE_toxin"/>
    <property type="match status" value="1"/>
</dbReference>
<dbReference type="Gene3D" id="3.30.2310.20">
    <property type="entry name" value="RelE-like"/>
    <property type="match status" value="1"/>
</dbReference>
<proteinExistence type="inferred from homology"/>
<evidence type="ECO:0000313" key="4">
    <source>
        <dbReference type="Proteomes" id="UP001524499"/>
    </source>
</evidence>
<dbReference type="PANTHER" id="PTHR35601">
    <property type="entry name" value="TOXIN RELE"/>
    <property type="match status" value="1"/>
</dbReference>
<evidence type="ECO:0000256" key="1">
    <source>
        <dbReference type="ARBA" id="ARBA00006226"/>
    </source>
</evidence>
<dbReference type="NCBIfam" id="TIGR02385">
    <property type="entry name" value="RelE_StbE"/>
    <property type="match status" value="1"/>
</dbReference>
<dbReference type="InterPro" id="IPR035093">
    <property type="entry name" value="RelE/ParE_toxin_dom_sf"/>
</dbReference>
<sequence length="90" mass="10482">MPWSVKLKTGAAKAINKLDKPVRDRIKTFLTQLAEQDNPRITGKALQGKLSAYWRYRVGDYRLICQIQDEVLIVLVIELGHRKDIYRDKN</sequence>
<keyword evidence="4" id="KW-1185">Reference proteome</keyword>
<keyword evidence="2" id="KW-1277">Toxin-antitoxin system</keyword>
<dbReference type="Proteomes" id="UP001524499">
    <property type="component" value="Unassembled WGS sequence"/>
</dbReference>
<organism evidence="3 4">
    <name type="scientific">Methylomonas subterranea</name>
    <dbReference type="NCBI Taxonomy" id="2952225"/>
    <lineage>
        <taxon>Bacteria</taxon>
        <taxon>Pseudomonadati</taxon>
        <taxon>Pseudomonadota</taxon>
        <taxon>Gammaproteobacteria</taxon>
        <taxon>Methylococcales</taxon>
        <taxon>Methylococcaceae</taxon>
        <taxon>Methylomonas</taxon>
    </lineage>
</organism>
<name>A0ABT1TDQ6_9GAMM</name>
<comment type="similarity">
    <text evidence="1">Belongs to the RelE toxin family.</text>
</comment>
<protein>
    <submittedName>
        <fullName evidence="3">Type II toxin-antitoxin system RelE/ParE family toxin</fullName>
    </submittedName>
</protein>
<dbReference type="InterPro" id="IPR007712">
    <property type="entry name" value="RelE/ParE_toxin"/>
</dbReference>